<organism evidence="1">
    <name type="scientific">marine sediment metagenome</name>
    <dbReference type="NCBI Taxonomy" id="412755"/>
    <lineage>
        <taxon>unclassified sequences</taxon>
        <taxon>metagenomes</taxon>
        <taxon>ecological metagenomes</taxon>
    </lineage>
</organism>
<feature type="non-terminal residue" evidence="1">
    <location>
        <position position="97"/>
    </location>
</feature>
<sequence>MNKIELVIFDMDGVLTDTISSWKYIHEYFGCSNERSVDEYLKGKIDDMEFIKRDATLWKEDGKPITRDRLVDILSDIPLMRGAEQCINALKEKTYIL</sequence>
<accession>X1DT83</accession>
<gene>
    <name evidence="1" type="ORF">S01H4_37357</name>
</gene>
<dbReference type="InterPro" id="IPR023214">
    <property type="entry name" value="HAD_sf"/>
</dbReference>
<dbReference type="Gene3D" id="3.40.50.1000">
    <property type="entry name" value="HAD superfamily/HAD-like"/>
    <property type="match status" value="1"/>
</dbReference>
<dbReference type="InterPro" id="IPR036412">
    <property type="entry name" value="HAD-like_sf"/>
</dbReference>
<comment type="caution">
    <text evidence="1">The sequence shown here is derived from an EMBL/GenBank/DDBJ whole genome shotgun (WGS) entry which is preliminary data.</text>
</comment>
<reference evidence="1" key="1">
    <citation type="journal article" date="2014" name="Front. Microbiol.">
        <title>High frequency of phylogenetically diverse reductive dehalogenase-homologous genes in deep subseafloor sedimentary metagenomes.</title>
        <authorList>
            <person name="Kawai M."/>
            <person name="Futagami T."/>
            <person name="Toyoda A."/>
            <person name="Takaki Y."/>
            <person name="Nishi S."/>
            <person name="Hori S."/>
            <person name="Arai W."/>
            <person name="Tsubouchi T."/>
            <person name="Morono Y."/>
            <person name="Uchiyama I."/>
            <person name="Ito T."/>
            <person name="Fujiyama A."/>
            <person name="Inagaki F."/>
            <person name="Takami H."/>
        </authorList>
    </citation>
    <scope>NUCLEOTIDE SEQUENCE</scope>
    <source>
        <strain evidence="1">Expedition CK06-06</strain>
    </source>
</reference>
<protein>
    <submittedName>
        <fullName evidence="1">Uncharacterized protein</fullName>
    </submittedName>
</protein>
<proteinExistence type="predicted"/>
<dbReference type="Pfam" id="PF00702">
    <property type="entry name" value="Hydrolase"/>
    <property type="match status" value="1"/>
</dbReference>
<dbReference type="AlphaFoldDB" id="X1DT83"/>
<dbReference type="EMBL" id="BART01020061">
    <property type="protein sequence ID" value="GAG99611.1"/>
    <property type="molecule type" value="Genomic_DNA"/>
</dbReference>
<evidence type="ECO:0000313" key="1">
    <source>
        <dbReference type="EMBL" id="GAG99611.1"/>
    </source>
</evidence>
<name>X1DT83_9ZZZZ</name>
<dbReference type="SUPFAM" id="SSF56784">
    <property type="entry name" value="HAD-like"/>
    <property type="match status" value="1"/>
</dbReference>